<sequence>MCFVFFSNLYFSQTIAATNGTANPCWSCAPTGWTIGAGTPDISNGTVAAAVSGTAGGGGANWTSAPGGTTNFTIPNPPNTHTTWISLRDLGGAGTEESVTTTVGALTIGRTYEIVVFSATAVTRNNGAGGVQYAGTYITQYIAEIAGQTIPVTGITTNGFSVSRIRFTATAASHTLLLRPGNNATAGTPTAPIYSGIRTIQISVTGNASMNTVPVAINDNTQTAQNVAVSGNVVTNDSDLGGGALDVASVDLNPSVAGIQTTFTNAQGSWSVNASGVVTFTPVPSFFGIATIPYTVQDNFTINGVSAPATSQPANIYVVVYRDTDGDGTPDYLDLDDDNDGIPDAVENSCETEGTAVYNENFGTGATTGTNASVINHTYVAVAPPDGSYSVTTSGAQGTGTTNTYSRTDLNGERDAANTAGTAASPGTTAGRYLFININSPASVNLPIYAVDNLTVVPGTKYRFRIDMAGLANAAADVPRLQLSIRDGNGNLLASANSNSIGMANDDIWRRLSLGFVATTSTVSIQIVNLQPTGGSGNDLAIDNVVLVPLNICDTDGDGIENSLDLDSDNDGILDAVECPIANLVTNGSFATDASNWTLGTGWTYSALLGYPYNVNENLTATGGSSLSQSITNLNTVPGNVVSLSVRIGAQDASQAAGNTASLQIILNGVIYATLSNSTLRNASNVTIAYSNGASGNFTIFGTENVNGFRQSAPFTINIPYTGPNTALLEFKMFSGSDDWSVDDVSILGISCDSDGDGIPNYLDTDSDNDGCADAIEGTEAVRFNQIHSLTLPVGNANYAYRGQIKMVYDGVTTGTPAQVISTSALANGVPQLVNNAGNNLNATTNPSNLVGLADNTDGTADIGQGIGTSQNNAARDVECDRCFRPATTVGTTLPTNHGITALGRAGSDNGNWPMKINGAYTALDAKTKGFVINRLPFTGSPSVPTGITAANYVVGMMVYDTTNNCLKIYDGTGWYCYTKQTCDNINQ</sequence>
<dbReference type="SUPFAM" id="SSF103647">
    <property type="entry name" value="TSP type-3 repeat"/>
    <property type="match status" value="1"/>
</dbReference>
<evidence type="ECO:0000313" key="4">
    <source>
        <dbReference type="Proteomes" id="UP001163731"/>
    </source>
</evidence>
<accession>A0ABT3HY82</accession>
<protein>
    <submittedName>
        <fullName evidence="3">Ig-like domain-containing protein</fullName>
    </submittedName>
</protein>
<keyword evidence="2" id="KW-0732">Signal</keyword>
<feature type="region of interest" description="Disordered" evidence="1">
    <location>
        <begin position="391"/>
        <end position="412"/>
    </location>
</feature>
<dbReference type="EMBL" id="JAPDHW010000005">
    <property type="protein sequence ID" value="MCW3168665.1"/>
    <property type="molecule type" value="Genomic_DNA"/>
</dbReference>
<dbReference type="Gene3D" id="4.10.1080.10">
    <property type="entry name" value="TSP type-3 repeat"/>
    <property type="match status" value="1"/>
</dbReference>
<dbReference type="Gene3D" id="2.60.120.260">
    <property type="entry name" value="Galactose-binding domain-like"/>
    <property type="match status" value="1"/>
</dbReference>
<proteinExistence type="predicted"/>
<dbReference type="Pfam" id="PF17963">
    <property type="entry name" value="Big_9"/>
    <property type="match status" value="1"/>
</dbReference>
<dbReference type="RefSeq" id="WP_264749865.1">
    <property type="nucleotide sequence ID" value="NZ_JAPDHW010000005.1"/>
</dbReference>
<gene>
    <name evidence="3" type="ORF">OMO38_09000</name>
</gene>
<name>A0ABT3HY82_9FLAO</name>
<evidence type="ECO:0000256" key="2">
    <source>
        <dbReference type="SAM" id="SignalP"/>
    </source>
</evidence>
<reference evidence="3" key="1">
    <citation type="submission" date="2022-10" db="EMBL/GenBank/DDBJ databases">
        <title>Chryseobacterium babae sp. nov. isolated from the gut of the beetle Oryctes rhinoceros, and Chryseobacterium kimseyorum sp. nov., isolated from a stick insect rearing cage.</title>
        <authorList>
            <person name="Shelomi M."/>
            <person name="Han C.-J."/>
            <person name="Chen W.-M."/>
            <person name="Chen H.-K."/>
            <person name="Liaw S.-J."/>
            <person name="Muhle E."/>
            <person name="Clermont D."/>
        </authorList>
    </citation>
    <scope>NUCLEOTIDE SEQUENCE</scope>
    <source>
        <strain evidence="3">09-1422</strain>
    </source>
</reference>
<comment type="caution">
    <text evidence="3">The sequence shown here is derived from an EMBL/GenBank/DDBJ whole genome shotgun (WGS) entry which is preliminary data.</text>
</comment>
<feature type="compositionally biased region" description="Polar residues" evidence="1">
    <location>
        <begin position="391"/>
        <end position="409"/>
    </location>
</feature>
<evidence type="ECO:0000313" key="3">
    <source>
        <dbReference type="EMBL" id="MCW3168665.1"/>
    </source>
</evidence>
<feature type="chain" id="PRO_5046153935" evidence="2">
    <location>
        <begin position="17"/>
        <end position="988"/>
    </location>
</feature>
<feature type="signal peptide" evidence="2">
    <location>
        <begin position="1"/>
        <end position="16"/>
    </location>
</feature>
<evidence type="ECO:0000256" key="1">
    <source>
        <dbReference type="SAM" id="MobiDB-lite"/>
    </source>
</evidence>
<dbReference type="InterPro" id="IPR028974">
    <property type="entry name" value="TSP_type-3_rpt"/>
</dbReference>
<organism evidence="3 4">
    <name type="scientific">Chryseobacterium kimseyorum</name>
    <dbReference type="NCBI Taxonomy" id="2984028"/>
    <lineage>
        <taxon>Bacteria</taxon>
        <taxon>Pseudomonadati</taxon>
        <taxon>Bacteroidota</taxon>
        <taxon>Flavobacteriia</taxon>
        <taxon>Flavobacteriales</taxon>
        <taxon>Weeksellaceae</taxon>
        <taxon>Chryseobacterium group</taxon>
        <taxon>Chryseobacterium</taxon>
    </lineage>
</organism>
<dbReference type="Proteomes" id="UP001163731">
    <property type="component" value="Unassembled WGS sequence"/>
</dbReference>
<keyword evidence="4" id="KW-1185">Reference proteome</keyword>